<dbReference type="AlphaFoldDB" id="A0ABD3GQ95"/>
<sequence>MKGRWVRARRFWPANEILLVNCPAKTGNAPTASGFLYICAKARQKLKLRSKTYFRGDADSNLYSFLAEQQRWISGTDNNKMRKLLRMEKIQVTGELLDWVEQIIAKRPHTELEDLTIKVVQNLLVASTCLHQLRWYWDVARRQVGWDKLSTPYCKSILLPNVVSFLDAVDKAFGKVSPVRMVLTVILRKITWFDRNRATYRENQGYTPVHVILNQAMEALDALRRGAEPDSKHEIRLKESISAIEQAVTGFQNLKGIHSGAAEDRDLVRESQLDPENSPSDRTETDA</sequence>
<gene>
    <name evidence="2" type="ORF">R1sor_022280</name>
</gene>
<dbReference type="EMBL" id="JBJQOH010000007">
    <property type="protein sequence ID" value="KAL3679324.1"/>
    <property type="molecule type" value="Genomic_DNA"/>
</dbReference>
<organism evidence="2 3">
    <name type="scientific">Riccia sorocarpa</name>
    <dbReference type="NCBI Taxonomy" id="122646"/>
    <lineage>
        <taxon>Eukaryota</taxon>
        <taxon>Viridiplantae</taxon>
        <taxon>Streptophyta</taxon>
        <taxon>Embryophyta</taxon>
        <taxon>Marchantiophyta</taxon>
        <taxon>Marchantiopsida</taxon>
        <taxon>Marchantiidae</taxon>
        <taxon>Marchantiales</taxon>
        <taxon>Ricciaceae</taxon>
        <taxon>Riccia</taxon>
    </lineage>
</organism>
<feature type="compositionally biased region" description="Basic and acidic residues" evidence="1">
    <location>
        <begin position="262"/>
        <end position="272"/>
    </location>
</feature>
<evidence type="ECO:0000313" key="3">
    <source>
        <dbReference type="Proteomes" id="UP001633002"/>
    </source>
</evidence>
<accession>A0ABD3GQ95</accession>
<feature type="region of interest" description="Disordered" evidence="1">
    <location>
        <begin position="262"/>
        <end position="287"/>
    </location>
</feature>
<reference evidence="2 3" key="1">
    <citation type="submission" date="2024-09" db="EMBL/GenBank/DDBJ databases">
        <title>Chromosome-scale assembly of Riccia sorocarpa.</title>
        <authorList>
            <person name="Paukszto L."/>
        </authorList>
    </citation>
    <scope>NUCLEOTIDE SEQUENCE [LARGE SCALE GENOMIC DNA]</scope>
    <source>
        <strain evidence="2">LP-2024</strain>
        <tissue evidence="2">Aerial parts of the thallus</tissue>
    </source>
</reference>
<name>A0ABD3GQ95_9MARC</name>
<comment type="caution">
    <text evidence="2">The sequence shown here is derived from an EMBL/GenBank/DDBJ whole genome shotgun (WGS) entry which is preliminary data.</text>
</comment>
<evidence type="ECO:0000256" key="1">
    <source>
        <dbReference type="SAM" id="MobiDB-lite"/>
    </source>
</evidence>
<protein>
    <submittedName>
        <fullName evidence="2">Uncharacterized protein</fullName>
    </submittedName>
</protein>
<dbReference type="Proteomes" id="UP001633002">
    <property type="component" value="Unassembled WGS sequence"/>
</dbReference>
<proteinExistence type="predicted"/>
<keyword evidence="3" id="KW-1185">Reference proteome</keyword>
<evidence type="ECO:0000313" key="2">
    <source>
        <dbReference type="EMBL" id="KAL3679324.1"/>
    </source>
</evidence>